<sequence>MADFSQIAKQFVQFYYDTFDDDRMKLAPLYTEQSMLTWEEKPFQGTTNIITQLQELPFRQVKHQVATLDAQPSDEQGSILVFVTGALLVEAEQRPMSYSQTFQLKRNGDSYIIFNDMFRLVYPAA</sequence>
<dbReference type="OMA" id="QFVEYYY"/>
<evidence type="ECO:0000313" key="6">
    <source>
        <dbReference type="EMBL" id="EMC92839.1"/>
    </source>
</evidence>
<evidence type="ECO:0000259" key="5">
    <source>
        <dbReference type="PROSITE" id="PS50177"/>
    </source>
</evidence>
<evidence type="ECO:0000256" key="4">
    <source>
        <dbReference type="RuleBase" id="RU369002"/>
    </source>
</evidence>
<dbReference type="InterPro" id="IPR002075">
    <property type="entry name" value="NTF2_dom"/>
</dbReference>
<dbReference type="GeneID" id="19107999"/>
<keyword evidence="4" id="KW-0539">Nucleus</keyword>
<comment type="subcellular location">
    <subcellularLocation>
        <location evidence="4">Cytoplasm</location>
    </subcellularLocation>
    <subcellularLocation>
        <location evidence="4">Nucleus</location>
    </subcellularLocation>
</comment>
<evidence type="ECO:0000313" key="7">
    <source>
        <dbReference type="Proteomes" id="UP000011761"/>
    </source>
</evidence>
<name>M2N1K7_BAUPA</name>
<organism evidence="6 7">
    <name type="scientific">Baudoinia panamericana (strain UAMH 10762)</name>
    <name type="common">Angels' share fungus</name>
    <name type="synonym">Baudoinia compniacensis (strain UAMH 10762)</name>
    <dbReference type="NCBI Taxonomy" id="717646"/>
    <lineage>
        <taxon>Eukaryota</taxon>
        <taxon>Fungi</taxon>
        <taxon>Dikarya</taxon>
        <taxon>Ascomycota</taxon>
        <taxon>Pezizomycotina</taxon>
        <taxon>Dothideomycetes</taxon>
        <taxon>Dothideomycetidae</taxon>
        <taxon>Mycosphaerellales</taxon>
        <taxon>Teratosphaeriaceae</taxon>
        <taxon>Baudoinia</taxon>
    </lineage>
</organism>
<evidence type="ECO:0000256" key="1">
    <source>
        <dbReference type="ARBA" id="ARBA00022490"/>
    </source>
</evidence>
<dbReference type="OrthoDB" id="6507044at2759"/>
<dbReference type="GO" id="GO:0005737">
    <property type="term" value="C:cytoplasm"/>
    <property type="evidence" value="ECO:0007669"/>
    <property type="project" value="UniProtKB-SubCell"/>
</dbReference>
<dbReference type="PANTHER" id="PTHR12612">
    <property type="entry name" value="NUCLEAR TRANSPORT FACTOR 2"/>
    <property type="match status" value="1"/>
</dbReference>
<keyword evidence="1 4" id="KW-0963">Cytoplasm</keyword>
<comment type="function">
    <text evidence="4">Has a role in nuclear-cytoplasmic transport of proteins and mRNAs.</text>
</comment>
<dbReference type="EMBL" id="KB445561">
    <property type="protein sequence ID" value="EMC92839.1"/>
    <property type="molecule type" value="Genomic_DNA"/>
</dbReference>
<evidence type="ECO:0000256" key="2">
    <source>
        <dbReference type="ARBA" id="ARBA00026247"/>
    </source>
</evidence>
<dbReference type="Pfam" id="PF02136">
    <property type="entry name" value="NTF2"/>
    <property type="match status" value="1"/>
</dbReference>
<feature type="domain" description="NTF2" evidence="5">
    <location>
        <begin position="7"/>
        <end position="120"/>
    </location>
</feature>
<keyword evidence="4" id="KW-0813">Transport</keyword>
<dbReference type="InterPro" id="IPR045875">
    <property type="entry name" value="NTF2"/>
</dbReference>
<proteinExistence type="predicted"/>
<dbReference type="SUPFAM" id="SSF54427">
    <property type="entry name" value="NTF2-like"/>
    <property type="match status" value="1"/>
</dbReference>
<keyword evidence="7" id="KW-1185">Reference proteome</keyword>
<dbReference type="InterPro" id="IPR018222">
    <property type="entry name" value="Nuclear_transport_factor_2_euk"/>
</dbReference>
<dbReference type="FunFam" id="3.10.450.50:FF:000005">
    <property type="entry name" value="Nuclear transport factor 2"/>
    <property type="match status" value="1"/>
</dbReference>
<protein>
    <recommendedName>
        <fullName evidence="2 4">Nuclear transport factor 2</fullName>
        <shortName evidence="4">NTF-2</shortName>
    </recommendedName>
</protein>
<dbReference type="STRING" id="717646.M2N1K7"/>
<evidence type="ECO:0000256" key="3">
    <source>
        <dbReference type="ARBA" id="ARBA00053082"/>
    </source>
</evidence>
<dbReference type="KEGG" id="bcom:BAUCODRAFT_125801"/>
<dbReference type="AlphaFoldDB" id="M2N1K7"/>
<dbReference type="eggNOG" id="KOG2104">
    <property type="taxonomic scope" value="Eukaryota"/>
</dbReference>
<dbReference type="RefSeq" id="XP_007680142.1">
    <property type="nucleotide sequence ID" value="XM_007681952.1"/>
</dbReference>
<gene>
    <name evidence="6" type="ORF">BAUCODRAFT_125801</name>
</gene>
<dbReference type="GO" id="GO:0051028">
    <property type="term" value="P:mRNA transport"/>
    <property type="evidence" value="ECO:0007669"/>
    <property type="project" value="UniProtKB-UniRule"/>
</dbReference>
<dbReference type="GO" id="GO:0006606">
    <property type="term" value="P:protein import into nucleus"/>
    <property type="evidence" value="ECO:0007669"/>
    <property type="project" value="UniProtKB-ARBA"/>
</dbReference>
<dbReference type="Proteomes" id="UP000011761">
    <property type="component" value="Unassembled WGS sequence"/>
</dbReference>
<comment type="function">
    <text evidence="3">Facilitates protein transport into the nucleus. Could be part of a multicomponent system of cytosolic factors that assemble at the pore complex during nuclear import.</text>
</comment>
<dbReference type="HOGENOM" id="CLU_131642_0_0_1"/>
<dbReference type="GO" id="GO:0005635">
    <property type="term" value="C:nuclear envelope"/>
    <property type="evidence" value="ECO:0007669"/>
    <property type="project" value="UniProtKB-ARBA"/>
</dbReference>
<accession>M2N1K7</accession>
<keyword evidence="4" id="KW-0653">Protein transport</keyword>
<dbReference type="Gene3D" id="3.10.450.50">
    <property type="match status" value="1"/>
</dbReference>
<dbReference type="PROSITE" id="PS50177">
    <property type="entry name" value="NTF2_DOMAIN"/>
    <property type="match status" value="1"/>
</dbReference>
<dbReference type="InterPro" id="IPR032710">
    <property type="entry name" value="NTF2-like_dom_sf"/>
</dbReference>
<dbReference type="CDD" id="cd00780">
    <property type="entry name" value="NTF2"/>
    <property type="match status" value="1"/>
</dbReference>
<reference evidence="6 7" key="1">
    <citation type="journal article" date="2012" name="PLoS Pathog.">
        <title>Diverse lifestyles and strategies of plant pathogenesis encoded in the genomes of eighteen Dothideomycetes fungi.</title>
        <authorList>
            <person name="Ohm R.A."/>
            <person name="Feau N."/>
            <person name="Henrissat B."/>
            <person name="Schoch C.L."/>
            <person name="Horwitz B.A."/>
            <person name="Barry K.W."/>
            <person name="Condon B.J."/>
            <person name="Copeland A.C."/>
            <person name="Dhillon B."/>
            <person name="Glaser F."/>
            <person name="Hesse C.N."/>
            <person name="Kosti I."/>
            <person name="LaButti K."/>
            <person name="Lindquist E.A."/>
            <person name="Lucas S."/>
            <person name="Salamov A.A."/>
            <person name="Bradshaw R.E."/>
            <person name="Ciuffetti L."/>
            <person name="Hamelin R.C."/>
            <person name="Kema G.H.J."/>
            <person name="Lawrence C."/>
            <person name="Scott J.A."/>
            <person name="Spatafora J.W."/>
            <person name="Turgeon B.G."/>
            <person name="de Wit P.J.G.M."/>
            <person name="Zhong S."/>
            <person name="Goodwin S.B."/>
            <person name="Grigoriev I.V."/>
        </authorList>
    </citation>
    <scope>NUCLEOTIDE SEQUENCE [LARGE SCALE GENOMIC DNA]</scope>
    <source>
        <strain evidence="6 7">UAMH 10762</strain>
    </source>
</reference>